<evidence type="ECO:0000259" key="6">
    <source>
        <dbReference type="PROSITE" id="PS51364"/>
    </source>
</evidence>
<dbReference type="InterPro" id="IPR050653">
    <property type="entry name" value="Prot_Inhib_GrowthFact_Antg"/>
</dbReference>
<dbReference type="Gene3D" id="3.30.60.30">
    <property type="match status" value="2"/>
</dbReference>
<feature type="domain" description="Kazal-like" evidence="7">
    <location>
        <begin position="194"/>
        <end position="246"/>
    </location>
</feature>
<dbReference type="KEGG" id="dord:105990318"/>
<gene>
    <name evidence="9" type="primary">Fstl3</name>
</gene>
<dbReference type="SMART" id="SM00280">
    <property type="entry name" value="KAZAL"/>
    <property type="match status" value="2"/>
</dbReference>
<feature type="chain" id="PRO_5010168078" evidence="5">
    <location>
        <begin position="27"/>
        <end position="267"/>
    </location>
</feature>
<dbReference type="SUPFAM" id="SSF100895">
    <property type="entry name" value="Kazal-type serine protease inhibitors"/>
    <property type="match status" value="2"/>
</dbReference>
<dbReference type="PANTHER" id="PTHR10913:SF16">
    <property type="entry name" value="FOLLISTATIN-RELATED PROTEIN 3"/>
    <property type="match status" value="1"/>
</dbReference>
<proteinExistence type="predicted"/>
<dbReference type="PANTHER" id="PTHR10913">
    <property type="entry name" value="FOLLISTATIN-RELATED"/>
    <property type="match status" value="1"/>
</dbReference>
<keyword evidence="2" id="KW-0677">Repeat</keyword>
<evidence type="ECO:0000256" key="5">
    <source>
        <dbReference type="SAM" id="SignalP"/>
    </source>
</evidence>
<evidence type="ECO:0000313" key="9">
    <source>
        <dbReference type="RefSeq" id="XP_012878135.1"/>
    </source>
</evidence>
<evidence type="ECO:0000259" key="7">
    <source>
        <dbReference type="PROSITE" id="PS51465"/>
    </source>
</evidence>
<dbReference type="RefSeq" id="XP_012878135.1">
    <property type="nucleotide sequence ID" value="XM_013022681.1"/>
</dbReference>
<dbReference type="AlphaFoldDB" id="A0A1S3FP54"/>
<dbReference type="GeneID" id="105990318"/>
<dbReference type="InterPro" id="IPR036058">
    <property type="entry name" value="Kazal_dom_sf"/>
</dbReference>
<dbReference type="InterPro" id="IPR017878">
    <property type="entry name" value="TB_dom"/>
</dbReference>
<keyword evidence="1 5" id="KW-0732">Signal</keyword>
<dbReference type="Gene3D" id="3.90.290.10">
    <property type="entry name" value="TGF-beta binding (TB) domain"/>
    <property type="match status" value="1"/>
</dbReference>
<dbReference type="PROSITE" id="PS51465">
    <property type="entry name" value="KAZAL_2"/>
    <property type="match status" value="2"/>
</dbReference>
<organism evidence="8 9">
    <name type="scientific">Dipodomys ordii</name>
    <name type="common">Ord's kangaroo rat</name>
    <dbReference type="NCBI Taxonomy" id="10020"/>
    <lineage>
        <taxon>Eukaryota</taxon>
        <taxon>Metazoa</taxon>
        <taxon>Chordata</taxon>
        <taxon>Craniata</taxon>
        <taxon>Vertebrata</taxon>
        <taxon>Euteleostomi</taxon>
        <taxon>Mammalia</taxon>
        <taxon>Eutheria</taxon>
        <taxon>Euarchontoglires</taxon>
        <taxon>Glires</taxon>
        <taxon>Rodentia</taxon>
        <taxon>Castorimorpha</taxon>
        <taxon>Heteromyidae</taxon>
        <taxon>Dipodomyinae</taxon>
        <taxon>Dipodomys</taxon>
    </lineage>
</organism>
<dbReference type="OrthoDB" id="6614329at2759"/>
<dbReference type="GO" id="GO:0030154">
    <property type="term" value="P:cell differentiation"/>
    <property type="evidence" value="ECO:0007669"/>
    <property type="project" value="TreeGrafter"/>
</dbReference>
<name>A0A1S3FP54_DIPOR</name>
<dbReference type="CTD" id="10272"/>
<feature type="signal peptide" evidence="5">
    <location>
        <begin position="1"/>
        <end position="26"/>
    </location>
</feature>
<keyword evidence="4" id="KW-0325">Glycoprotein</keyword>
<dbReference type="GO" id="GO:0005615">
    <property type="term" value="C:extracellular space"/>
    <property type="evidence" value="ECO:0007669"/>
    <property type="project" value="TreeGrafter"/>
</dbReference>
<dbReference type="STRING" id="10020.ENSDORP00000017672"/>
<dbReference type="InterPro" id="IPR003645">
    <property type="entry name" value="Fol_N"/>
</dbReference>
<dbReference type="Proteomes" id="UP000081671">
    <property type="component" value="Unplaced"/>
</dbReference>
<evidence type="ECO:0000256" key="4">
    <source>
        <dbReference type="ARBA" id="ARBA00023180"/>
    </source>
</evidence>
<dbReference type="PROSITE" id="PS51364">
    <property type="entry name" value="TB"/>
    <property type="match status" value="1"/>
</dbReference>
<evidence type="ECO:0000313" key="8">
    <source>
        <dbReference type="Proteomes" id="UP000081671"/>
    </source>
</evidence>
<dbReference type="SMART" id="SM00274">
    <property type="entry name" value="FOLN"/>
    <property type="match status" value="2"/>
</dbReference>
<reference evidence="9" key="1">
    <citation type="submission" date="2025-08" db="UniProtKB">
        <authorList>
            <consortium name="RefSeq"/>
        </authorList>
    </citation>
    <scope>IDENTIFICATION</scope>
    <source>
        <tissue evidence="9">Kidney</tissue>
    </source>
</reference>
<keyword evidence="3" id="KW-1015">Disulfide bond</keyword>
<dbReference type="InterPro" id="IPR036773">
    <property type="entry name" value="TB_dom_sf"/>
</dbReference>
<feature type="domain" description="Kazal-like" evidence="7">
    <location>
        <begin position="120"/>
        <end position="170"/>
    </location>
</feature>
<dbReference type="GO" id="GO:0032926">
    <property type="term" value="P:negative regulation of activin receptor signaling pathway"/>
    <property type="evidence" value="ECO:0007669"/>
    <property type="project" value="TreeGrafter"/>
</dbReference>
<evidence type="ECO:0000256" key="1">
    <source>
        <dbReference type="ARBA" id="ARBA00022729"/>
    </source>
</evidence>
<accession>A0A1S3FP54</accession>
<sequence length="267" mass="28835">MRPGTSRVPWTLSWGILLCAAGSASSTSSGDSVPDGVCWALNREEPGCSQVIQVDVSRAECCASGSTNYAWSNSNHTLTQLGLVNYLGELSCKPCKDSCDGVRCGPHEECRMLKGFPTCVCAPNCTGLQANVSVCASDGNTYRDECELLHTQQCRGHSEVQLMYRSSCQVSCENVVCEPPLSCLTDVSGRAYCVTCGRRPCPIPTVPGHEVCGKNNVTYLSPCHLRRATCLLGRSIGIRHQGRCRDLGTHHRGATDPWGANVHRVLR</sequence>
<dbReference type="Pfam" id="PF21333">
    <property type="entry name" value="FST_N"/>
    <property type="match status" value="1"/>
</dbReference>
<dbReference type="FunCoup" id="A0A1S3FP54">
    <property type="interactions" value="69"/>
</dbReference>
<evidence type="ECO:0000256" key="3">
    <source>
        <dbReference type="ARBA" id="ARBA00023157"/>
    </source>
</evidence>
<evidence type="ECO:0000256" key="2">
    <source>
        <dbReference type="ARBA" id="ARBA00022737"/>
    </source>
</evidence>
<protein>
    <submittedName>
        <fullName evidence="9">Follistatin-related protein 3</fullName>
    </submittedName>
</protein>
<dbReference type="GO" id="GO:0030510">
    <property type="term" value="P:regulation of BMP signaling pathway"/>
    <property type="evidence" value="ECO:0007669"/>
    <property type="project" value="TreeGrafter"/>
</dbReference>
<keyword evidence="8" id="KW-1185">Reference proteome</keyword>
<dbReference type="GO" id="GO:0048185">
    <property type="term" value="F:activin binding"/>
    <property type="evidence" value="ECO:0007669"/>
    <property type="project" value="TreeGrafter"/>
</dbReference>
<dbReference type="InterPro" id="IPR002350">
    <property type="entry name" value="Kazal_dom"/>
</dbReference>
<dbReference type="Pfam" id="PF07648">
    <property type="entry name" value="Kazal_2"/>
    <property type="match status" value="2"/>
</dbReference>
<feature type="domain" description="TB" evidence="6">
    <location>
        <begin position="36"/>
        <end position="95"/>
    </location>
</feature>
<dbReference type="CDD" id="cd00104">
    <property type="entry name" value="KAZAL_FS"/>
    <property type="match status" value="2"/>
</dbReference>
<dbReference type="InParanoid" id="A0A1S3FP54"/>